<comment type="caution">
    <text evidence="2">The sequence shown here is derived from an EMBL/GenBank/DDBJ whole genome shotgun (WGS) entry which is preliminary data.</text>
</comment>
<dbReference type="AlphaFoldDB" id="A0A9N9BTB4"/>
<protein>
    <submittedName>
        <fullName evidence="2">7128_t:CDS:1</fullName>
    </submittedName>
</protein>
<dbReference type="OrthoDB" id="10489626at2759"/>
<keyword evidence="3" id="KW-1185">Reference proteome</keyword>
<evidence type="ECO:0000313" key="2">
    <source>
        <dbReference type="EMBL" id="CAG8575315.1"/>
    </source>
</evidence>
<evidence type="ECO:0000256" key="1">
    <source>
        <dbReference type="SAM" id="MobiDB-lite"/>
    </source>
</evidence>
<sequence>MLGILTHPNSIEQELGKNPEFYSKIEFLCKKYVSPQIPPKENSNDDIPDLELDPPTSVKLDDKLYDINSENISDHDYLKKGIRAHEDQNYKKA</sequence>
<reference evidence="2" key="1">
    <citation type="submission" date="2021-06" db="EMBL/GenBank/DDBJ databases">
        <authorList>
            <person name="Kallberg Y."/>
            <person name="Tangrot J."/>
            <person name="Rosling A."/>
        </authorList>
    </citation>
    <scope>NUCLEOTIDE SEQUENCE</scope>
    <source>
        <strain evidence="2">AZ414A</strain>
    </source>
</reference>
<name>A0A9N9BTB4_9GLOM</name>
<proteinExistence type="predicted"/>
<dbReference type="Proteomes" id="UP000789706">
    <property type="component" value="Unassembled WGS sequence"/>
</dbReference>
<gene>
    <name evidence="2" type="ORF">DEBURN_LOCUS8295</name>
</gene>
<organism evidence="2 3">
    <name type="scientific">Diversispora eburnea</name>
    <dbReference type="NCBI Taxonomy" id="1213867"/>
    <lineage>
        <taxon>Eukaryota</taxon>
        <taxon>Fungi</taxon>
        <taxon>Fungi incertae sedis</taxon>
        <taxon>Mucoromycota</taxon>
        <taxon>Glomeromycotina</taxon>
        <taxon>Glomeromycetes</taxon>
        <taxon>Diversisporales</taxon>
        <taxon>Diversisporaceae</taxon>
        <taxon>Diversispora</taxon>
    </lineage>
</organism>
<evidence type="ECO:0000313" key="3">
    <source>
        <dbReference type="Proteomes" id="UP000789706"/>
    </source>
</evidence>
<accession>A0A9N9BTB4</accession>
<feature type="region of interest" description="Disordered" evidence="1">
    <location>
        <begin position="35"/>
        <end position="55"/>
    </location>
</feature>
<dbReference type="EMBL" id="CAJVPK010001186">
    <property type="protein sequence ID" value="CAG8575315.1"/>
    <property type="molecule type" value="Genomic_DNA"/>
</dbReference>